<protein>
    <recommendedName>
        <fullName evidence="1">CobW C-terminal domain-containing protein</fullName>
    </recommendedName>
</protein>
<feature type="domain" description="CobW C-terminal" evidence="1">
    <location>
        <begin position="6"/>
        <end position="64"/>
    </location>
</feature>
<evidence type="ECO:0000313" key="2">
    <source>
        <dbReference type="EMBL" id="VVZ96687.1"/>
    </source>
</evidence>
<dbReference type="Pfam" id="PF07683">
    <property type="entry name" value="CobW_C"/>
    <property type="match status" value="1"/>
</dbReference>
<dbReference type="AlphaFoldDB" id="A0A5K1I8X0"/>
<sequence>MLPANLRIKGVLHTADGWKLYNRADGTVSLTDTAWRRDSRLELIGEAGQLPAAEALEAKLAACLAHH</sequence>
<evidence type="ECO:0000313" key="3">
    <source>
        <dbReference type="Proteomes" id="UP000326725"/>
    </source>
</evidence>
<organism evidence="2 3">
    <name type="scientific">Halomonas lysinitropha</name>
    <dbReference type="NCBI Taxonomy" id="2607506"/>
    <lineage>
        <taxon>Bacteria</taxon>
        <taxon>Pseudomonadati</taxon>
        <taxon>Pseudomonadota</taxon>
        <taxon>Gammaproteobacteria</taxon>
        <taxon>Oceanospirillales</taxon>
        <taxon>Halomonadaceae</taxon>
        <taxon>Halomonas</taxon>
    </lineage>
</organism>
<dbReference type="EMBL" id="CABVOU010000039">
    <property type="protein sequence ID" value="VVZ96687.1"/>
    <property type="molecule type" value="Genomic_DNA"/>
</dbReference>
<keyword evidence="3" id="KW-1185">Reference proteome</keyword>
<dbReference type="Proteomes" id="UP000326725">
    <property type="component" value="Unassembled WGS sequence"/>
</dbReference>
<accession>A0A5K1I8X0</accession>
<reference evidence="2 3" key="1">
    <citation type="submission" date="2019-09" db="EMBL/GenBank/DDBJ databases">
        <authorList>
            <person name="Criscuolo A."/>
        </authorList>
    </citation>
    <scope>NUCLEOTIDE SEQUENCE [LARGE SCALE GENOMIC DNA]</scope>
    <source>
        <strain evidence="3">3(2)</strain>
    </source>
</reference>
<gene>
    <name evidence="2" type="ORF">HALO32_02794</name>
</gene>
<evidence type="ECO:0000259" key="1">
    <source>
        <dbReference type="Pfam" id="PF07683"/>
    </source>
</evidence>
<proteinExistence type="predicted"/>
<name>A0A5K1I8X0_9GAMM</name>
<dbReference type="InterPro" id="IPR011629">
    <property type="entry name" value="CobW-like_C"/>
</dbReference>